<reference evidence="1" key="1">
    <citation type="submission" date="2016-07" db="EMBL/GenBank/DDBJ databases">
        <authorList>
            <person name="Bretaudeau A."/>
        </authorList>
    </citation>
    <scope>NUCLEOTIDE SEQUENCE</scope>
    <source>
        <strain evidence="1">Rice</strain>
        <tissue evidence="1">Whole body</tissue>
    </source>
</reference>
<sequence length="358" mass="39274">MKCCLKADCLVGRVVASAIAGQGVSGSIPRSGEVLLGFFSVFRKFLSSSTESGNVPNMARLAVIAAVSPLFEEWLERRHGVLTYRLTQVLTGHGVKAGEGTGCGEIKILRFLLHGPLRSGRRQGQGCACGRGVFRSMRDGPIDIIIGTILLILRNIRQTEKKTSNTLSDPGIKPETPCPAITNALAITRATKRCERGVIDRRLPPNYTLPDLTKVNRWFASMTLTHEFDRCHGQCYGENHPMSFLALGEARGSVRLLPTKYHPGPTHAFQAPNYVAKVTVARSQELCSVYGKRLTPYYMGLITQMMKMVHPLTLELKTGYLPCLFMSMSFRNFGTVASAINTDERCSSSPVQVHIGNS</sequence>
<dbReference type="EMBL" id="ODYU01007506">
    <property type="protein sequence ID" value="SOQ50334.1"/>
    <property type="molecule type" value="Genomic_DNA"/>
</dbReference>
<name>A0A2H1WCX8_SPOFR</name>
<evidence type="ECO:0000313" key="1">
    <source>
        <dbReference type="EMBL" id="SOQ50334.1"/>
    </source>
</evidence>
<dbReference type="AlphaFoldDB" id="A0A2H1WCX8"/>
<accession>A0A2H1WCX8</accession>
<gene>
    <name evidence="1" type="ORF">SFRICE_025326</name>
</gene>
<protein>
    <submittedName>
        <fullName evidence="1">SFRICE_025326</fullName>
    </submittedName>
</protein>
<proteinExistence type="predicted"/>
<organism evidence="1">
    <name type="scientific">Spodoptera frugiperda</name>
    <name type="common">Fall armyworm</name>
    <dbReference type="NCBI Taxonomy" id="7108"/>
    <lineage>
        <taxon>Eukaryota</taxon>
        <taxon>Metazoa</taxon>
        <taxon>Ecdysozoa</taxon>
        <taxon>Arthropoda</taxon>
        <taxon>Hexapoda</taxon>
        <taxon>Insecta</taxon>
        <taxon>Pterygota</taxon>
        <taxon>Neoptera</taxon>
        <taxon>Endopterygota</taxon>
        <taxon>Lepidoptera</taxon>
        <taxon>Glossata</taxon>
        <taxon>Ditrysia</taxon>
        <taxon>Noctuoidea</taxon>
        <taxon>Noctuidae</taxon>
        <taxon>Amphipyrinae</taxon>
        <taxon>Spodoptera</taxon>
    </lineage>
</organism>